<dbReference type="Proteomes" id="UP000660262">
    <property type="component" value="Unassembled WGS sequence"/>
</dbReference>
<keyword evidence="2" id="KW-1185">Reference proteome</keyword>
<comment type="caution">
    <text evidence="1">The sequence shown here is derived from an EMBL/GenBank/DDBJ whole genome shotgun (WGS) entry which is preliminary data.</text>
</comment>
<name>A0A830HI36_9CHLO</name>
<protein>
    <submittedName>
        <fullName evidence="1">Uncharacterized protein</fullName>
    </submittedName>
</protein>
<evidence type="ECO:0000313" key="2">
    <source>
        <dbReference type="Proteomes" id="UP000660262"/>
    </source>
</evidence>
<sequence>MDYIEKYRRSRRAAGDESPWSWTSSRRPSTRWGHKCDIDATKKTAVLVETKANRLPNVDAWWHHRHYDPELHPPPTGYQYDIVVASFGSEALFASGGGLALVRDRCVLRWPSSCGQVHAVVMGYTYQDSATPWRLSVAMRFLKKI</sequence>
<proteinExistence type="predicted"/>
<organism evidence="1 2">
    <name type="scientific">Pycnococcus provasolii</name>
    <dbReference type="NCBI Taxonomy" id="41880"/>
    <lineage>
        <taxon>Eukaryota</taxon>
        <taxon>Viridiplantae</taxon>
        <taxon>Chlorophyta</taxon>
        <taxon>Pseudoscourfieldiophyceae</taxon>
        <taxon>Pseudoscourfieldiales</taxon>
        <taxon>Pycnococcaceae</taxon>
        <taxon>Pycnococcus</taxon>
    </lineage>
</organism>
<dbReference type="EMBL" id="BNJQ01000013">
    <property type="protein sequence ID" value="GHP06528.1"/>
    <property type="molecule type" value="Genomic_DNA"/>
</dbReference>
<reference evidence="1" key="1">
    <citation type="submission" date="2020-10" db="EMBL/GenBank/DDBJ databases">
        <title>Unveiling of a novel bifunctional photoreceptor, Dualchrome1, isolated from a cosmopolitan green alga.</title>
        <authorList>
            <person name="Suzuki S."/>
            <person name="Kawachi M."/>
        </authorList>
    </citation>
    <scope>NUCLEOTIDE SEQUENCE</scope>
    <source>
        <strain evidence="1">NIES 2893</strain>
    </source>
</reference>
<evidence type="ECO:0000313" key="1">
    <source>
        <dbReference type="EMBL" id="GHP06528.1"/>
    </source>
</evidence>
<accession>A0A830HI36</accession>
<dbReference type="AlphaFoldDB" id="A0A830HI36"/>
<gene>
    <name evidence="1" type="ORF">PPROV_000527300</name>
</gene>